<organism evidence="13 14">
    <name type="scientific">Novosphingobium album</name>
    <name type="common">ex Hu et al. 2023</name>
    <dbReference type="NCBI Taxonomy" id="2930093"/>
    <lineage>
        <taxon>Bacteria</taxon>
        <taxon>Pseudomonadati</taxon>
        <taxon>Pseudomonadota</taxon>
        <taxon>Alphaproteobacteria</taxon>
        <taxon>Sphingomonadales</taxon>
        <taxon>Sphingomonadaceae</taxon>
        <taxon>Novosphingobium</taxon>
    </lineage>
</organism>
<keyword evidence="2 11" id="KW-0813">Transport</keyword>
<keyword evidence="8" id="KW-0798">TonB box</keyword>
<evidence type="ECO:0000256" key="11">
    <source>
        <dbReference type="PROSITE-ProRule" id="PRU01360"/>
    </source>
</evidence>
<feature type="domain" description="TonB-dependent receptor plug" evidence="12">
    <location>
        <begin position="71"/>
        <end position="178"/>
    </location>
</feature>
<reference evidence="13" key="1">
    <citation type="submission" date="2022-03" db="EMBL/GenBank/DDBJ databases">
        <title>Identification of a novel bacterium isolated from mangrove sediments.</title>
        <authorList>
            <person name="Pan X."/>
        </authorList>
    </citation>
    <scope>NUCLEOTIDE SEQUENCE</scope>
    <source>
        <strain evidence="13">B2580</strain>
    </source>
</reference>
<evidence type="ECO:0000256" key="9">
    <source>
        <dbReference type="ARBA" id="ARBA00023136"/>
    </source>
</evidence>
<evidence type="ECO:0000256" key="10">
    <source>
        <dbReference type="ARBA" id="ARBA00023237"/>
    </source>
</evidence>
<keyword evidence="3 11" id="KW-1134">Transmembrane beta strand</keyword>
<evidence type="ECO:0000256" key="8">
    <source>
        <dbReference type="ARBA" id="ARBA00023077"/>
    </source>
</evidence>
<protein>
    <submittedName>
        <fullName evidence="13">TonB-dependent receptor plug domain-containing protein</fullName>
    </submittedName>
</protein>
<comment type="similarity">
    <text evidence="11">Belongs to the TonB-dependent receptor family.</text>
</comment>
<dbReference type="Pfam" id="PF07715">
    <property type="entry name" value="Plug"/>
    <property type="match status" value="1"/>
</dbReference>
<comment type="caution">
    <text evidence="13">The sequence shown here is derived from an EMBL/GenBank/DDBJ whole genome shotgun (WGS) entry which is preliminary data.</text>
</comment>
<dbReference type="EMBL" id="JALHLE010000064">
    <property type="protein sequence ID" value="MCJ2181081.1"/>
    <property type="molecule type" value="Genomic_DNA"/>
</dbReference>
<dbReference type="PANTHER" id="PTHR32552">
    <property type="entry name" value="FERRICHROME IRON RECEPTOR-RELATED"/>
    <property type="match status" value="1"/>
</dbReference>
<keyword evidence="9 11" id="KW-0472">Membrane</keyword>
<keyword evidence="6" id="KW-0408">Iron</keyword>
<evidence type="ECO:0000256" key="1">
    <source>
        <dbReference type="ARBA" id="ARBA00004571"/>
    </source>
</evidence>
<evidence type="ECO:0000256" key="4">
    <source>
        <dbReference type="ARBA" id="ARBA00022496"/>
    </source>
</evidence>
<evidence type="ECO:0000256" key="5">
    <source>
        <dbReference type="ARBA" id="ARBA00022692"/>
    </source>
</evidence>
<dbReference type="InterPro" id="IPR012910">
    <property type="entry name" value="Plug_dom"/>
</dbReference>
<feature type="non-terminal residue" evidence="13">
    <location>
        <position position="311"/>
    </location>
</feature>
<keyword evidence="4" id="KW-0410">Iron transport</keyword>
<dbReference type="RefSeq" id="WP_243996559.1">
    <property type="nucleotide sequence ID" value="NZ_JALHLE010000064.1"/>
</dbReference>
<evidence type="ECO:0000256" key="3">
    <source>
        <dbReference type="ARBA" id="ARBA00022452"/>
    </source>
</evidence>
<evidence type="ECO:0000256" key="2">
    <source>
        <dbReference type="ARBA" id="ARBA00022448"/>
    </source>
</evidence>
<gene>
    <name evidence="13" type="ORF">MTR64_21185</name>
</gene>
<sequence>MKDACAGKVSTVDIFYSQGEFGMKRVSLIAGASVFALLGAVMAPGAAFAAEGDGVVGGDIIVTARKVGERLQDIPLSINAFTEEALAQRDISDMEDLGRASPGFIFQQGVDRSFGTITFRGMKNNSVGDPTRENSSIFIDGIYYISVPAAMDFQDVERIEVVKGPQSAFFGRATFGGAMNFVTKTPSDDFGADFFLRAATYDEYEARASIQGGIVPGLLAVRASGKYAWTAGMYDNSVTGGKLGQQETKSVAGTVLFTPAPGLSFRGRASFVKQDDGAPASQLIYRLPTHNCSFGGTVPRQRQWHRFEVVI</sequence>
<keyword evidence="7" id="KW-0406">Ion transport</keyword>
<dbReference type="PANTHER" id="PTHR32552:SF81">
    <property type="entry name" value="TONB-DEPENDENT OUTER MEMBRANE RECEPTOR"/>
    <property type="match status" value="1"/>
</dbReference>
<dbReference type="SUPFAM" id="SSF56935">
    <property type="entry name" value="Porins"/>
    <property type="match status" value="1"/>
</dbReference>
<dbReference type="Gene3D" id="2.40.170.20">
    <property type="entry name" value="TonB-dependent receptor, beta-barrel domain"/>
    <property type="match status" value="1"/>
</dbReference>
<keyword evidence="13" id="KW-0675">Receptor</keyword>
<keyword evidence="5 11" id="KW-0812">Transmembrane</keyword>
<dbReference type="InterPro" id="IPR036942">
    <property type="entry name" value="Beta-barrel_TonB_sf"/>
</dbReference>
<evidence type="ECO:0000256" key="6">
    <source>
        <dbReference type="ARBA" id="ARBA00023004"/>
    </source>
</evidence>
<dbReference type="Proteomes" id="UP001162880">
    <property type="component" value="Unassembled WGS sequence"/>
</dbReference>
<name>A0ABT0B896_9SPHN</name>
<evidence type="ECO:0000256" key="7">
    <source>
        <dbReference type="ARBA" id="ARBA00023065"/>
    </source>
</evidence>
<evidence type="ECO:0000313" key="13">
    <source>
        <dbReference type="EMBL" id="MCJ2181081.1"/>
    </source>
</evidence>
<dbReference type="PROSITE" id="PS52016">
    <property type="entry name" value="TONB_DEPENDENT_REC_3"/>
    <property type="match status" value="1"/>
</dbReference>
<accession>A0ABT0B896</accession>
<keyword evidence="10 11" id="KW-0998">Cell outer membrane</keyword>
<evidence type="ECO:0000259" key="12">
    <source>
        <dbReference type="Pfam" id="PF07715"/>
    </source>
</evidence>
<keyword evidence="14" id="KW-1185">Reference proteome</keyword>
<proteinExistence type="inferred from homology"/>
<evidence type="ECO:0000313" key="14">
    <source>
        <dbReference type="Proteomes" id="UP001162880"/>
    </source>
</evidence>
<comment type="subcellular location">
    <subcellularLocation>
        <location evidence="1 11">Cell outer membrane</location>
        <topology evidence="1 11">Multi-pass membrane protein</topology>
    </subcellularLocation>
</comment>
<dbReference type="InterPro" id="IPR039426">
    <property type="entry name" value="TonB-dep_rcpt-like"/>
</dbReference>